<keyword evidence="2" id="KW-1185">Reference proteome</keyword>
<dbReference type="EMBL" id="JASBWT010000002">
    <property type="protein sequence ID" value="KAJ9107267.1"/>
    <property type="molecule type" value="Genomic_DNA"/>
</dbReference>
<dbReference type="Proteomes" id="UP001227268">
    <property type="component" value="Unassembled WGS sequence"/>
</dbReference>
<name>A0ACC2W9J0_9TREE</name>
<protein>
    <submittedName>
        <fullName evidence="1">Uncharacterized protein</fullName>
    </submittedName>
</protein>
<gene>
    <name evidence="1" type="ORF">QFC21_000714</name>
</gene>
<sequence length="278" mass="30612">MLILHSKIDTMSGRMETGLRDLRTTIAKDLSEFRRKINPMTKCLMGVQSKQAQSQRILTTALSLVAGSLKLVTEGTFETHLRLPDEHDLASSGDKSTSNTDGAIGTTTSDVLADSLSRVTGMTDTMLNSGSDPPACSVPSTSTPSTSDQFKSSSGTAARPPAGSATPPEKFVLESNHTTVAQLWKEWHQGIFGRKSVVAMVRQGYKKSEGQRKLYSRRKLVMDEVARLAAMRVEPESEVVKAMDEYTSLHKMSITKLQDLIRKRSQDGEELEFWLVTE</sequence>
<reference evidence="1" key="1">
    <citation type="submission" date="2023-04" db="EMBL/GenBank/DDBJ databases">
        <title>Draft Genome sequencing of Naganishia species isolated from polar environments using Oxford Nanopore Technology.</title>
        <authorList>
            <person name="Leo P."/>
            <person name="Venkateswaran K."/>
        </authorList>
    </citation>
    <scope>NUCLEOTIDE SEQUENCE</scope>
    <source>
        <strain evidence="1">MNA-CCFEE 5423</strain>
    </source>
</reference>
<organism evidence="1 2">
    <name type="scientific">Naganishia friedmannii</name>
    <dbReference type="NCBI Taxonomy" id="89922"/>
    <lineage>
        <taxon>Eukaryota</taxon>
        <taxon>Fungi</taxon>
        <taxon>Dikarya</taxon>
        <taxon>Basidiomycota</taxon>
        <taxon>Agaricomycotina</taxon>
        <taxon>Tremellomycetes</taxon>
        <taxon>Filobasidiales</taxon>
        <taxon>Filobasidiaceae</taxon>
        <taxon>Naganishia</taxon>
    </lineage>
</organism>
<evidence type="ECO:0000313" key="2">
    <source>
        <dbReference type="Proteomes" id="UP001227268"/>
    </source>
</evidence>
<comment type="caution">
    <text evidence="1">The sequence shown here is derived from an EMBL/GenBank/DDBJ whole genome shotgun (WGS) entry which is preliminary data.</text>
</comment>
<proteinExistence type="predicted"/>
<accession>A0ACC2W9J0</accession>
<evidence type="ECO:0000313" key="1">
    <source>
        <dbReference type="EMBL" id="KAJ9107267.1"/>
    </source>
</evidence>